<dbReference type="PROSITE" id="PS50835">
    <property type="entry name" value="IG_LIKE"/>
    <property type="match status" value="1"/>
</dbReference>
<dbReference type="SMART" id="SM00409">
    <property type="entry name" value="IG"/>
    <property type="match status" value="1"/>
</dbReference>
<keyword evidence="2" id="KW-1133">Transmembrane helix</keyword>
<keyword evidence="1" id="KW-0393">Immunoglobulin domain</keyword>
<proteinExistence type="predicted"/>
<dbReference type="InterPro" id="IPR036179">
    <property type="entry name" value="Ig-like_dom_sf"/>
</dbReference>
<gene>
    <name evidence="5" type="primary">LOC103091772</name>
</gene>
<accession>A0AAJ7WVE9</accession>
<evidence type="ECO:0000256" key="1">
    <source>
        <dbReference type="ARBA" id="ARBA00023319"/>
    </source>
</evidence>
<dbReference type="GeneID" id="103091772"/>
<evidence type="ECO:0000313" key="4">
    <source>
        <dbReference type="Proteomes" id="UP001318040"/>
    </source>
</evidence>
<dbReference type="Pfam" id="PF00047">
    <property type="entry name" value="ig"/>
    <property type="match status" value="1"/>
</dbReference>
<keyword evidence="2" id="KW-0472">Membrane</keyword>
<name>A0AAJ7WVE9_PETMA</name>
<keyword evidence="2" id="KW-0812">Transmembrane</keyword>
<feature type="transmembrane region" description="Helical" evidence="2">
    <location>
        <begin position="237"/>
        <end position="258"/>
    </location>
</feature>
<dbReference type="RefSeq" id="XP_032811415.1">
    <property type="nucleotide sequence ID" value="XM_032955524.1"/>
</dbReference>
<protein>
    <submittedName>
        <fullName evidence="5">Uncharacterized protein LOC103091772 isoform X1</fullName>
    </submittedName>
</protein>
<evidence type="ECO:0000313" key="5">
    <source>
        <dbReference type="RefSeq" id="XP_032811415.1"/>
    </source>
</evidence>
<evidence type="ECO:0000259" key="3">
    <source>
        <dbReference type="PROSITE" id="PS50835"/>
    </source>
</evidence>
<dbReference type="KEGG" id="pmrn:103091772"/>
<keyword evidence="4" id="KW-1185">Reference proteome</keyword>
<evidence type="ECO:0000256" key="2">
    <source>
        <dbReference type="SAM" id="Phobius"/>
    </source>
</evidence>
<dbReference type="InterPro" id="IPR007110">
    <property type="entry name" value="Ig-like_dom"/>
</dbReference>
<dbReference type="InterPro" id="IPR013151">
    <property type="entry name" value="Immunoglobulin_dom"/>
</dbReference>
<dbReference type="AlphaFoldDB" id="A0AAJ7WVE9"/>
<feature type="domain" description="Ig-like" evidence="3">
    <location>
        <begin position="69"/>
        <end position="198"/>
    </location>
</feature>
<sequence length="347" mass="38116">MRSQLPPPYRNFRLTATGKSRATHGAQGGLINVSYKAQRKREGRERGDRCCALPRRGTMHGFCKCVVLPLCVQLIVLSALDAHNNMAVPVGQNVSLQCPTVSRVSPKQPTVHWEWTGKNHRAPLQLAEGSLSHGTFNARYNIDALRMFGRRLAMWRQRGSPSWRQDVEFTLGIAHVRSSDQGVFTCSLTWENGSRSVNSVLLEVLRQGVSLLVTSAAVTSTVQVVTPSTGPNSGDSLRWVVVPTGLLLASLTVLLVAATRSLRRRLLANRAALLDADFAKSVQTTDTASLRLPEDHSCGYNARVTCAAPPDHTVKHYESMRKIIPTHAPAVENTADQYIYEDMANLA</sequence>
<dbReference type="InterPro" id="IPR003599">
    <property type="entry name" value="Ig_sub"/>
</dbReference>
<dbReference type="Proteomes" id="UP001318040">
    <property type="component" value="Chromosome 16"/>
</dbReference>
<organism evidence="4 5">
    <name type="scientific">Petromyzon marinus</name>
    <name type="common">Sea lamprey</name>
    <dbReference type="NCBI Taxonomy" id="7757"/>
    <lineage>
        <taxon>Eukaryota</taxon>
        <taxon>Metazoa</taxon>
        <taxon>Chordata</taxon>
        <taxon>Craniata</taxon>
        <taxon>Vertebrata</taxon>
        <taxon>Cyclostomata</taxon>
        <taxon>Hyperoartia</taxon>
        <taxon>Petromyzontiformes</taxon>
        <taxon>Petromyzontidae</taxon>
        <taxon>Petromyzon</taxon>
    </lineage>
</organism>
<dbReference type="SUPFAM" id="SSF48726">
    <property type="entry name" value="Immunoglobulin"/>
    <property type="match status" value="1"/>
</dbReference>
<dbReference type="Gene3D" id="2.60.40.10">
    <property type="entry name" value="Immunoglobulins"/>
    <property type="match status" value="1"/>
</dbReference>
<dbReference type="InterPro" id="IPR013783">
    <property type="entry name" value="Ig-like_fold"/>
</dbReference>
<reference evidence="5" key="1">
    <citation type="submission" date="2025-08" db="UniProtKB">
        <authorList>
            <consortium name="RefSeq"/>
        </authorList>
    </citation>
    <scope>IDENTIFICATION</scope>
    <source>
        <tissue evidence="5">Sperm</tissue>
    </source>
</reference>